<organism evidence="1 2">
    <name type="scientific">Paucilactobacillus suebicus DSM 5007 = KCTC 3549</name>
    <dbReference type="NCBI Taxonomy" id="1423807"/>
    <lineage>
        <taxon>Bacteria</taxon>
        <taxon>Bacillati</taxon>
        <taxon>Bacillota</taxon>
        <taxon>Bacilli</taxon>
        <taxon>Lactobacillales</taxon>
        <taxon>Lactobacillaceae</taxon>
        <taxon>Paucilactobacillus</taxon>
    </lineage>
</organism>
<comment type="caution">
    <text evidence="1">The sequence shown here is derived from an EMBL/GenBank/DDBJ whole genome shotgun (WGS) entry which is preliminary data.</text>
</comment>
<dbReference type="NCBIfam" id="TIGR01537">
    <property type="entry name" value="portal_HK97"/>
    <property type="match status" value="1"/>
</dbReference>
<dbReference type="STRING" id="1423807.FD16_GL001766"/>
<dbReference type="AlphaFoldDB" id="A0A0R1VUT9"/>
<dbReference type="OrthoDB" id="2243334at2"/>
<dbReference type="EMBL" id="AZGF01000040">
    <property type="protein sequence ID" value="KRM09537.1"/>
    <property type="molecule type" value="Genomic_DNA"/>
</dbReference>
<evidence type="ECO:0000313" key="2">
    <source>
        <dbReference type="Proteomes" id="UP000051820"/>
    </source>
</evidence>
<dbReference type="Proteomes" id="UP000051820">
    <property type="component" value="Unassembled WGS sequence"/>
</dbReference>
<dbReference type="eggNOG" id="COG4695">
    <property type="taxonomic scope" value="Bacteria"/>
</dbReference>
<dbReference type="Pfam" id="PF04860">
    <property type="entry name" value="Phage_portal"/>
    <property type="match status" value="1"/>
</dbReference>
<name>A0A0R1VUT9_9LACO</name>
<evidence type="ECO:0000313" key="1">
    <source>
        <dbReference type="EMBL" id="KRM09537.1"/>
    </source>
</evidence>
<accession>A0A0R1VUT9</accession>
<dbReference type="PATRIC" id="fig|1423807.3.peg.1809"/>
<dbReference type="InterPro" id="IPR006944">
    <property type="entry name" value="Phage/GTA_portal"/>
</dbReference>
<keyword evidence="2" id="KW-1185">Reference proteome</keyword>
<evidence type="ECO:0008006" key="3">
    <source>
        <dbReference type="Google" id="ProtNLM"/>
    </source>
</evidence>
<dbReference type="RefSeq" id="WP_010622298.1">
    <property type="nucleotide sequence ID" value="NZ_AZGF01000040.1"/>
</dbReference>
<proteinExistence type="predicted"/>
<protein>
    <recommendedName>
        <fullName evidence="3">Portal protein</fullName>
    </recommendedName>
</protein>
<gene>
    <name evidence="1" type="ORF">FD16_GL001766</name>
</gene>
<dbReference type="InterPro" id="IPR006427">
    <property type="entry name" value="Portal_HK97"/>
</dbReference>
<sequence length="381" mass="42398">MGLLTPKNYHKPKITNMVYPSTPGLLSFNTSVGGIPVSYVDAGGALKNVNIYSVINRISSDIASAHFKTENKAALNRLERPSNLISRFSFWQGVLIQLCLSGNDYIPLSSTNLEHVPPSDVQINYLPGNTGITYTVMENNNRPEMKISQDEMLHFRLMPDPEYRYLIGRSPLESLQTSLTIDQKTTDSNLNTLNNQINSAGKLKVANYNSDNPNDLEQARESFEKANGGDNSGRLMVLPDFLDYEAYEMKTDVFKALNENASYSADRIATAFGVPSDMLGGGSSTESQHSNSDQIKALYLSNLNTYVGPIIDELRLKFNAPDLELDIKSMLDVDDSTLIKQMNQLSQFDALSPEQIQFVLKREGYLPDNLPEYVAPEKNNS</sequence>
<reference evidence="1 2" key="1">
    <citation type="journal article" date="2015" name="Genome Announc.">
        <title>Expanding the biotechnology potential of lactobacilli through comparative genomics of 213 strains and associated genera.</title>
        <authorList>
            <person name="Sun Z."/>
            <person name="Harris H.M."/>
            <person name="McCann A."/>
            <person name="Guo C."/>
            <person name="Argimon S."/>
            <person name="Zhang W."/>
            <person name="Yang X."/>
            <person name="Jeffery I.B."/>
            <person name="Cooney J.C."/>
            <person name="Kagawa T.F."/>
            <person name="Liu W."/>
            <person name="Song Y."/>
            <person name="Salvetti E."/>
            <person name="Wrobel A."/>
            <person name="Rasinkangas P."/>
            <person name="Parkhill J."/>
            <person name="Rea M.C."/>
            <person name="O'Sullivan O."/>
            <person name="Ritari J."/>
            <person name="Douillard F.P."/>
            <person name="Paul Ross R."/>
            <person name="Yang R."/>
            <person name="Briner A.E."/>
            <person name="Felis G.E."/>
            <person name="de Vos W.M."/>
            <person name="Barrangou R."/>
            <person name="Klaenhammer T.R."/>
            <person name="Caufield P.W."/>
            <person name="Cui Y."/>
            <person name="Zhang H."/>
            <person name="O'Toole P.W."/>
        </authorList>
    </citation>
    <scope>NUCLEOTIDE SEQUENCE [LARGE SCALE GENOMIC DNA]</scope>
    <source>
        <strain evidence="1 2">DSM 5007</strain>
    </source>
</reference>